<feature type="domain" description="Rhodopsin" evidence="8">
    <location>
        <begin position="3"/>
        <end position="231"/>
    </location>
</feature>
<keyword evidence="10" id="KW-1185">Reference proteome</keyword>
<evidence type="ECO:0000259" key="8">
    <source>
        <dbReference type="Pfam" id="PF20684"/>
    </source>
</evidence>
<dbReference type="PANTHER" id="PTHR33048">
    <property type="entry name" value="PTH11-LIKE INTEGRAL MEMBRANE PROTEIN (AFU_ORTHOLOGUE AFUA_5G11245)"/>
    <property type="match status" value="1"/>
</dbReference>
<proteinExistence type="inferred from homology"/>
<feature type="transmembrane region" description="Helical" evidence="7">
    <location>
        <begin position="77"/>
        <end position="101"/>
    </location>
</feature>
<dbReference type="EMBL" id="MU004419">
    <property type="protein sequence ID" value="KAF2651697.1"/>
    <property type="molecule type" value="Genomic_DNA"/>
</dbReference>
<feature type="region of interest" description="Disordered" evidence="6">
    <location>
        <begin position="239"/>
        <end position="303"/>
    </location>
</feature>
<feature type="transmembrane region" description="Helical" evidence="7">
    <location>
        <begin position="167"/>
        <end position="193"/>
    </location>
</feature>
<reference evidence="9" key="1">
    <citation type="journal article" date="2020" name="Stud. Mycol.">
        <title>101 Dothideomycetes genomes: a test case for predicting lifestyles and emergence of pathogens.</title>
        <authorList>
            <person name="Haridas S."/>
            <person name="Albert R."/>
            <person name="Binder M."/>
            <person name="Bloem J."/>
            <person name="Labutti K."/>
            <person name="Salamov A."/>
            <person name="Andreopoulos B."/>
            <person name="Baker S."/>
            <person name="Barry K."/>
            <person name="Bills G."/>
            <person name="Bluhm B."/>
            <person name="Cannon C."/>
            <person name="Castanera R."/>
            <person name="Culley D."/>
            <person name="Daum C."/>
            <person name="Ezra D."/>
            <person name="Gonzalez J."/>
            <person name="Henrissat B."/>
            <person name="Kuo A."/>
            <person name="Liang C."/>
            <person name="Lipzen A."/>
            <person name="Lutzoni F."/>
            <person name="Magnuson J."/>
            <person name="Mondo S."/>
            <person name="Nolan M."/>
            <person name="Ohm R."/>
            <person name="Pangilinan J."/>
            <person name="Park H.-J."/>
            <person name="Ramirez L."/>
            <person name="Alfaro M."/>
            <person name="Sun H."/>
            <person name="Tritt A."/>
            <person name="Yoshinaga Y."/>
            <person name="Zwiers L.-H."/>
            <person name="Turgeon B."/>
            <person name="Goodwin S."/>
            <person name="Spatafora J."/>
            <person name="Crous P."/>
            <person name="Grigoriev I."/>
        </authorList>
    </citation>
    <scope>NUCLEOTIDE SEQUENCE</scope>
    <source>
        <strain evidence="9">CBS 122681</strain>
    </source>
</reference>
<feature type="region of interest" description="Disordered" evidence="6">
    <location>
        <begin position="334"/>
        <end position="360"/>
    </location>
</feature>
<organism evidence="9 10">
    <name type="scientific">Lophiostoma macrostomum CBS 122681</name>
    <dbReference type="NCBI Taxonomy" id="1314788"/>
    <lineage>
        <taxon>Eukaryota</taxon>
        <taxon>Fungi</taxon>
        <taxon>Dikarya</taxon>
        <taxon>Ascomycota</taxon>
        <taxon>Pezizomycotina</taxon>
        <taxon>Dothideomycetes</taxon>
        <taxon>Pleosporomycetidae</taxon>
        <taxon>Pleosporales</taxon>
        <taxon>Lophiostomataceae</taxon>
        <taxon>Lophiostoma</taxon>
    </lineage>
</organism>
<feature type="transmembrane region" description="Helical" evidence="7">
    <location>
        <begin position="205"/>
        <end position="229"/>
    </location>
</feature>
<protein>
    <recommendedName>
        <fullName evidence="8">Rhodopsin domain-containing protein</fullName>
    </recommendedName>
</protein>
<feature type="transmembrane region" description="Helical" evidence="7">
    <location>
        <begin position="42"/>
        <end position="65"/>
    </location>
</feature>
<evidence type="ECO:0000313" key="9">
    <source>
        <dbReference type="EMBL" id="KAF2651697.1"/>
    </source>
</evidence>
<dbReference type="Pfam" id="PF20684">
    <property type="entry name" value="Fung_rhodopsin"/>
    <property type="match status" value="1"/>
</dbReference>
<evidence type="ECO:0000256" key="1">
    <source>
        <dbReference type="ARBA" id="ARBA00004141"/>
    </source>
</evidence>
<feature type="transmembrane region" description="Helical" evidence="7">
    <location>
        <begin position="132"/>
        <end position="155"/>
    </location>
</feature>
<comment type="similarity">
    <text evidence="5">Belongs to the SAT4 family.</text>
</comment>
<comment type="subcellular location">
    <subcellularLocation>
        <location evidence="1">Membrane</location>
        <topology evidence="1">Multi-pass membrane protein</topology>
    </subcellularLocation>
</comment>
<dbReference type="Proteomes" id="UP000799324">
    <property type="component" value="Unassembled WGS sequence"/>
</dbReference>
<evidence type="ECO:0000256" key="7">
    <source>
        <dbReference type="SAM" id="Phobius"/>
    </source>
</evidence>
<evidence type="ECO:0000256" key="2">
    <source>
        <dbReference type="ARBA" id="ARBA00022692"/>
    </source>
</evidence>
<gene>
    <name evidence="9" type="ORF">K491DRAFT_84074</name>
</gene>
<dbReference type="GO" id="GO:0016020">
    <property type="term" value="C:membrane"/>
    <property type="evidence" value="ECO:0007669"/>
    <property type="project" value="UniProtKB-SubCell"/>
</dbReference>
<evidence type="ECO:0000256" key="6">
    <source>
        <dbReference type="SAM" id="MobiDB-lite"/>
    </source>
</evidence>
<dbReference type="InterPro" id="IPR049326">
    <property type="entry name" value="Rhodopsin_dom_fungi"/>
</dbReference>
<evidence type="ECO:0000256" key="5">
    <source>
        <dbReference type="ARBA" id="ARBA00038359"/>
    </source>
</evidence>
<keyword evidence="2 7" id="KW-0812">Transmembrane</keyword>
<sequence>MSAAMVPLLGLTVAVILGIRVYGFQWHAWDQTPKTLITTRQITLVIEVLYLVSTSLIKISILCFYRRITNGSISRTFVYLVWAFIIFVVVYMFVFIFVIVFSCSPVEGYWHLFDIAWRLQHEVKCHNEGAEIVSVVVVSTLQDFFICALPIFLVWNLQIPRRQKAALIGIFGMGLVTCVCGIMRTYYAIYVYYYTYDITWIAFYGWIWTALEADLAVICASAPALKVFFRRYFNLSANRSGNSNSRDKRPFHLGKLSPGNSDGSSNMDSGSRPSEPVPMERFRKSRGISINTEGRRNSDASTNYLTALPSPLSEDLGTRWTAGCRTVVATFRSDSYASSGKKSRNERHDLDREIGTNQQI</sequence>
<evidence type="ECO:0000256" key="4">
    <source>
        <dbReference type="ARBA" id="ARBA00023136"/>
    </source>
</evidence>
<name>A0A6A6SXA5_9PLEO</name>
<feature type="compositionally biased region" description="Low complexity" evidence="6">
    <location>
        <begin position="257"/>
        <end position="271"/>
    </location>
</feature>
<dbReference type="InterPro" id="IPR052337">
    <property type="entry name" value="SAT4-like"/>
</dbReference>
<evidence type="ECO:0000256" key="3">
    <source>
        <dbReference type="ARBA" id="ARBA00022989"/>
    </source>
</evidence>
<keyword evidence="3 7" id="KW-1133">Transmembrane helix</keyword>
<keyword evidence="4 7" id="KW-0472">Membrane</keyword>
<dbReference type="PANTHER" id="PTHR33048:SF129">
    <property type="entry name" value="INTEGRAL MEMBRANE PROTEIN-RELATED"/>
    <property type="match status" value="1"/>
</dbReference>
<dbReference type="OrthoDB" id="5329176at2759"/>
<dbReference type="AlphaFoldDB" id="A0A6A6SXA5"/>
<accession>A0A6A6SXA5</accession>
<evidence type="ECO:0000313" key="10">
    <source>
        <dbReference type="Proteomes" id="UP000799324"/>
    </source>
</evidence>